<protein>
    <submittedName>
        <fullName evidence="2">Uncharacterized protein</fullName>
    </submittedName>
</protein>
<sequence>MNLILLVVIVATYGTSVCRAAARKCEMTEAQAESCGAKMMILNDNVTLPETETEIETRCKDIESGIECFKKYANTCLDPMASRVMTMVSRNGKKMSDKICKEQPGRIGLAEVSNDDRIPTVCCSFHMLKECLKSEGQKACDKPESVNYIEGLATGATGDLVKFVCGKFKSVADCDAKMESNSWQKLKDLVASDDPAVIKSMKKYPTPFAALKDMLKKIKN</sequence>
<evidence type="ECO:0000313" key="2">
    <source>
        <dbReference type="EMBL" id="CAD7641239.1"/>
    </source>
</evidence>
<keyword evidence="1" id="KW-0732">Signal</keyword>
<evidence type="ECO:0000313" key="3">
    <source>
        <dbReference type="Proteomes" id="UP000759131"/>
    </source>
</evidence>
<evidence type="ECO:0000256" key="1">
    <source>
        <dbReference type="SAM" id="SignalP"/>
    </source>
</evidence>
<dbReference type="Proteomes" id="UP000759131">
    <property type="component" value="Unassembled WGS sequence"/>
</dbReference>
<proteinExistence type="predicted"/>
<dbReference type="OrthoDB" id="6490258at2759"/>
<reference evidence="2" key="1">
    <citation type="submission" date="2020-11" db="EMBL/GenBank/DDBJ databases">
        <authorList>
            <person name="Tran Van P."/>
        </authorList>
    </citation>
    <scope>NUCLEOTIDE SEQUENCE</scope>
</reference>
<dbReference type="EMBL" id="OC879528">
    <property type="protein sequence ID" value="CAD7641239.1"/>
    <property type="molecule type" value="Genomic_DNA"/>
</dbReference>
<feature type="signal peptide" evidence="1">
    <location>
        <begin position="1"/>
        <end position="20"/>
    </location>
</feature>
<feature type="chain" id="PRO_5036211843" evidence="1">
    <location>
        <begin position="21"/>
        <end position="220"/>
    </location>
</feature>
<dbReference type="AlphaFoldDB" id="A0A7R9QEI2"/>
<gene>
    <name evidence="2" type="ORF">OSB1V03_LOCUS18565</name>
</gene>
<dbReference type="EMBL" id="CAJPIZ010024953">
    <property type="protein sequence ID" value="CAG2118614.1"/>
    <property type="molecule type" value="Genomic_DNA"/>
</dbReference>
<organism evidence="2">
    <name type="scientific">Medioppia subpectinata</name>
    <dbReference type="NCBI Taxonomy" id="1979941"/>
    <lineage>
        <taxon>Eukaryota</taxon>
        <taxon>Metazoa</taxon>
        <taxon>Ecdysozoa</taxon>
        <taxon>Arthropoda</taxon>
        <taxon>Chelicerata</taxon>
        <taxon>Arachnida</taxon>
        <taxon>Acari</taxon>
        <taxon>Acariformes</taxon>
        <taxon>Sarcoptiformes</taxon>
        <taxon>Oribatida</taxon>
        <taxon>Brachypylina</taxon>
        <taxon>Oppioidea</taxon>
        <taxon>Oppiidae</taxon>
        <taxon>Medioppia</taxon>
    </lineage>
</organism>
<name>A0A7R9QEI2_9ACAR</name>
<accession>A0A7R9QEI2</accession>
<keyword evidence="3" id="KW-1185">Reference proteome</keyword>
<dbReference type="PANTHER" id="PTHR33964">
    <property type="entry name" value="RE45066P-RELATED"/>
    <property type="match status" value="1"/>
</dbReference>
<dbReference type="PANTHER" id="PTHR33964:SF1">
    <property type="entry name" value="RE45066P"/>
    <property type="match status" value="1"/>
</dbReference>